<dbReference type="Proteomes" id="UP000076794">
    <property type="component" value="Chromosome"/>
</dbReference>
<dbReference type="OrthoDB" id="4955106at2"/>
<keyword evidence="4" id="KW-1185">Reference proteome</keyword>
<keyword evidence="2" id="KW-1133">Transmembrane helix</keyword>
<keyword evidence="2" id="KW-0472">Membrane</keyword>
<evidence type="ECO:0000313" key="4">
    <source>
        <dbReference type="Proteomes" id="UP000076794"/>
    </source>
</evidence>
<gene>
    <name evidence="3" type="ORF">I598_2711</name>
</gene>
<dbReference type="AlphaFoldDB" id="A0A168FP93"/>
<dbReference type="STRING" id="1300344.I598_2711"/>
<feature type="region of interest" description="Disordered" evidence="1">
    <location>
        <begin position="77"/>
        <end position="117"/>
    </location>
</feature>
<dbReference type="KEGG" id="ido:I598_2711"/>
<name>A0A168FP93_9MICO</name>
<sequence>MEPSDLLDAYHSGDMTGDDVFIEDPAFVDPTFVDPSGGAFGSLFALVAVLVVISVIVGVAMSVRRAAKLRDAGIDPLDPTTDLQIRYMQRTAPSPETRRPTPDVPPAPAQASTPRPVEERLAEIDRLHEAGTITAAERDAARARVIETI</sequence>
<protein>
    <recommendedName>
        <fullName evidence="5">SHOCT domain-containing protein</fullName>
    </recommendedName>
</protein>
<reference evidence="3 4" key="1">
    <citation type="submission" date="2016-01" db="EMBL/GenBank/DDBJ databases">
        <title>Complete genome sequence of a soil Actinobacterium, Isoptericola dokdonensis DS-3.</title>
        <authorList>
            <person name="Kwon S.-K."/>
            <person name="Kim J.F."/>
        </authorList>
    </citation>
    <scope>NUCLEOTIDE SEQUENCE [LARGE SCALE GENOMIC DNA]</scope>
    <source>
        <strain evidence="3 4">DS-3</strain>
    </source>
</reference>
<evidence type="ECO:0000256" key="2">
    <source>
        <dbReference type="SAM" id="Phobius"/>
    </source>
</evidence>
<dbReference type="EMBL" id="CP014209">
    <property type="protein sequence ID" value="ANC32240.1"/>
    <property type="molecule type" value="Genomic_DNA"/>
</dbReference>
<accession>A0A168FP93</accession>
<organism evidence="3 4">
    <name type="scientific">Isoptericola dokdonensis DS-3</name>
    <dbReference type="NCBI Taxonomy" id="1300344"/>
    <lineage>
        <taxon>Bacteria</taxon>
        <taxon>Bacillati</taxon>
        <taxon>Actinomycetota</taxon>
        <taxon>Actinomycetes</taxon>
        <taxon>Micrococcales</taxon>
        <taxon>Promicromonosporaceae</taxon>
        <taxon>Isoptericola</taxon>
    </lineage>
</organism>
<evidence type="ECO:0000256" key="1">
    <source>
        <dbReference type="SAM" id="MobiDB-lite"/>
    </source>
</evidence>
<evidence type="ECO:0000313" key="3">
    <source>
        <dbReference type="EMBL" id="ANC32240.1"/>
    </source>
</evidence>
<dbReference type="RefSeq" id="WP_068203393.1">
    <property type="nucleotide sequence ID" value="NZ_CP014209.1"/>
</dbReference>
<keyword evidence="2" id="KW-0812">Transmembrane</keyword>
<evidence type="ECO:0008006" key="5">
    <source>
        <dbReference type="Google" id="ProtNLM"/>
    </source>
</evidence>
<dbReference type="PATRIC" id="fig|1300344.3.peg.2727"/>
<feature type="transmembrane region" description="Helical" evidence="2">
    <location>
        <begin position="39"/>
        <end position="60"/>
    </location>
</feature>
<proteinExistence type="predicted"/>